<dbReference type="Pfam" id="PF02776">
    <property type="entry name" value="TPP_enzyme_N"/>
    <property type="match status" value="1"/>
</dbReference>
<dbReference type="PANTHER" id="PTHR18968:SF133">
    <property type="entry name" value="BENZOYLFORMATE DECARBOXYLASE"/>
    <property type="match status" value="1"/>
</dbReference>
<comment type="similarity">
    <text evidence="1 3">Belongs to the TPP enzyme family.</text>
</comment>
<dbReference type="CDD" id="cd07035">
    <property type="entry name" value="TPP_PYR_POX_like"/>
    <property type="match status" value="1"/>
</dbReference>
<feature type="transmembrane region" description="Helical" evidence="5">
    <location>
        <begin position="392"/>
        <end position="412"/>
    </location>
</feature>
<feature type="domain" description="Thiamine pyrophosphate enzyme central" evidence="6">
    <location>
        <begin position="191"/>
        <end position="286"/>
    </location>
</feature>
<name>A0A4D4KVF8_STRVO</name>
<evidence type="ECO:0000313" key="10">
    <source>
        <dbReference type="Proteomes" id="UP000301309"/>
    </source>
</evidence>
<dbReference type="Pfam" id="PF00205">
    <property type="entry name" value="TPP_enzyme_M"/>
    <property type="match status" value="1"/>
</dbReference>
<keyword evidence="5" id="KW-1133">Transmembrane helix</keyword>
<sequence>MTTVREATHDLLRHHGMTTVFGNPGSTELPMLAEFPDDFRYVLGLQEAVAVGMADGFAQASGTDGHVNLHTAPGVGNAMGALFNAQANKAPLLVTAGQQARAQITMQANLTNADATRVPHPFVKWSFEPPRAQDVPAALARAIHPAALAPRGPAFVSLPMDDWGAAVVDEDVARLIGRVVGDRSLADPEVVRALARRLERATAPCLVAGPDVDAAGGWNAAVAPAERCRLPVFASPATGGGRLGLPEDHPNFRGVLAPAIGPLGAALEPYDLVLCAGTSVSPTTPTSRAGAGRRDRAGGHHQRPRGGGARASRRRDRRRRPAHPRGAAGRGRRRLQPAGADAAGTTATPIGRRAADVRAALKQVLPDDAVVVLEAPTATAAMRSRLRIGRPASHWFGAGGGLGFGLSAALGVQLAQPMRRVVAVLGEGSAQYAITAFWTAAAYNIPVTFLILPNDEYRILKWFAALESVTGAPGLDLPGLDVRATAESYGVPGVRADGGVEDLLARIVAALDVAGPTLVEVPLAPGMTL</sequence>
<dbReference type="SUPFAM" id="SSF52467">
    <property type="entry name" value="DHS-like NAD/FAD-binding domain"/>
    <property type="match status" value="1"/>
</dbReference>
<comment type="caution">
    <text evidence="9">The sequence shown here is derived from an EMBL/GenBank/DDBJ whole genome shotgun (WGS) entry which is preliminary data.</text>
</comment>
<evidence type="ECO:0000256" key="3">
    <source>
        <dbReference type="RuleBase" id="RU362132"/>
    </source>
</evidence>
<accession>A0A4D4KVF8</accession>
<keyword evidence="5" id="KW-0812">Transmembrane</keyword>
<dbReference type="InterPro" id="IPR012000">
    <property type="entry name" value="Thiamin_PyroP_enz_cen_dom"/>
</dbReference>
<evidence type="ECO:0000256" key="5">
    <source>
        <dbReference type="SAM" id="Phobius"/>
    </source>
</evidence>
<dbReference type="Proteomes" id="UP000301309">
    <property type="component" value="Unassembled WGS sequence"/>
</dbReference>
<evidence type="ECO:0000256" key="1">
    <source>
        <dbReference type="ARBA" id="ARBA00007812"/>
    </source>
</evidence>
<keyword evidence="5" id="KW-0472">Membrane</keyword>
<dbReference type="GO" id="GO:0030976">
    <property type="term" value="F:thiamine pyrophosphate binding"/>
    <property type="evidence" value="ECO:0007669"/>
    <property type="project" value="InterPro"/>
</dbReference>
<feature type="domain" description="Thiamine pyrophosphate enzyme TPP-binding" evidence="7">
    <location>
        <begin position="392"/>
        <end position="521"/>
    </location>
</feature>
<feature type="compositionally biased region" description="Low complexity" evidence="4">
    <location>
        <begin position="336"/>
        <end position="347"/>
    </location>
</feature>
<organism evidence="9 10">
    <name type="scientific">Streptomyces violaceusniger</name>
    <dbReference type="NCBI Taxonomy" id="68280"/>
    <lineage>
        <taxon>Bacteria</taxon>
        <taxon>Bacillati</taxon>
        <taxon>Actinomycetota</taxon>
        <taxon>Actinomycetes</taxon>
        <taxon>Kitasatosporales</taxon>
        <taxon>Streptomycetaceae</taxon>
        <taxon>Streptomyces</taxon>
        <taxon>Streptomyces violaceusniger group</taxon>
    </lineage>
</organism>
<dbReference type="InterPro" id="IPR011766">
    <property type="entry name" value="TPP_enzyme_TPP-bd"/>
</dbReference>
<dbReference type="InterPro" id="IPR012001">
    <property type="entry name" value="Thiamin_PyroP_enz_TPP-bd_dom"/>
</dbReference>
<dbReference type="GO" id="GO:0000287">
    <property type="term" value="F:magnesium ion binding"/>
    <property type="evidence" value="ECO:0007669"/>
    <property type="project" value="InterPro"/>
</dbReference>
<reference evidence="9 10" key="1">
    <citation type="journal article" date="2020" name="Int. J. Syst. Evol. Microbiol.">
        <title>Reclassification of Streptomyces castelarensis and Streptomyces sporoclivatus as later heterotypic synonyms of Streptomyces antimycoticus.</title>
        <authorList>
            <person name="Komaki H."/>
            <person name="Tamura T."/>
        </authorList>
    </citation>
    <scope>NUCLEOTIDE SEQUENCE [LARGE SCALE GENOMIC DNA]</scope>
    <source>
        <strain evidence="9 10">NBRC 13459</strain>
    </source>
</reference>
<dbReference type="InterPro" id="IPR029035">
    <property type="entry name" value="DHS-like_NAD/FAD-binding_dom"/>
</dbReference>
<dbReference type="InterPro" id="IPR045229">
    <property type="entry name" value="TPP_enz"/>
</dbReference>
<evidence type="ECO:0000313" key="9">
    <source>
        <dbReference type="EMBL" id="GDY52174.1"/>
    </source>
</evidence>
<evidence type="ECO:0000256" key="4">
    <source>
        <dbReference type="SAM" id="MobiDB-lite"/>
    </source>
</evidence>
<gene>
    <name evidence="9" type="primary">mdlC</name>
    <name evidence="9" type="ORF">SVIO_027970</name>
</gene>
<dbReference type="PANTHER" id="PTHR18968">
    <property type="entry name" value="THIAMINE PYROPHOSPHATE ENZYMES"/>
    <property type="match status" value="1"/>
</dbReference>
<feature type="compositionally biased region" description="Basic residues" evidence="4">
    <location>
        <begin position="311"/>
        <end position="323"/>
    </location>
</feature>
<dbReference type="GO" id="GO:0050660">
    <property type="term" value="F:flavin adenine dinucleotide binding"/>
    <property type="evidence" value="ECO:0007669"/>
    <property type="project" value="TreeGrafter"/>
</dbReference>
<dbReference type="Gene3D" id="3.40.50.970">
    <property type="match status" value="2"/>
</dbReference>
<evidence type="ECO:0000259" key="7">
    <source>
        <dbReference type="Pfam" id="PF02775"/>
    </source>
</evidence>
<dbReference type="AlphaFoldDB" id="A0A4D4KVF8"/>
<keyword evidence="2 3" id="KW-0786">Thiamine pyrophosphate</keyword>
<evidence type="ECO:0000259" key="6">
    <source>
        <dbReference type="Pfam" id="PF00205"/>
    </source>
</evidence>
<evidence type="ECO:0000256" key="2">
    <source>
        <dbReference type="ARBA" id="ARBA00023052"/>
    </source>
</evidence>
<dbReference type="Pfam" id="PF02775">
    <property type="entry name" value="TPP_enzyme_C"/>
    <property type="match status" value="1"/>
</dbReference>
<evidence type="ECO:0000259" key="8">
    <source>
        <dbReference type="Pfam" id="PF02776"/>
    </source>
</evidence>
<protein>
    <submittedName>
        <fullName evidence="9">Benzoylformate decarboxylase</fullName>
    </submittedName>
</protein>
<dbReference type="InterPro" id="IPR029061">
    <property type="entry name" value="THDP-binding"/>
</dbReference>
<keyword evidence="10" id="KW-1185">Reference proteome</keyword>
<proteinExistence type="inferred from homology"/>
<feature type="domain" description="Thiamine pyrophosphate enzyme N-terminal TPP-binding" evidence="8">
    <location>
        <begin position="3"/>
        <end position="105"/>
    </location>
</feature>
<feature type="region of interest" description="Disordered" evidence="4">
    <location>
        <begin position="279"/>
        <end position="347"/>
    </location>
</feature>
<dbReference type="EMBL" id="BJHW01000001">
    <property type="protein sequence ID" value="GDY52174.1"/>
    <property type="molecule type" value="Genomic_DNA"/>
</dbReference>
<dbReference type="CDD" id="cd02002">
    <property type="entry name" value="TPP_BFDC"/>
    <property type="match status" value="1"/>
</dbReference>
<feature type="transmembrane region" description="Helical" evidence="5">
    <location>
        <begin position="432"/>
        <end position="452"/>
    </location>
</feature>
<dbReference type="SUPFAM" id="SSF52518">
    <property type="entry name" value="Thiamin diphosphate-binding fold (THDP-binding)"/>
    <property type="match status" value="2"/>
</dbReference>
<dbReference type="GO" id="GO:0003984">
    <property type="term" value="F:acetolactate synthase activity"/>
    <property type="evidence" value="ECO:0007669"/>
    <property type="project" value="TreeGrafter"/>
</dbReference>
<dbReference type="Gene3D" id="3.40.50.1220">
    <property type="entry name" value="TPP-binding domain"/>
    <property type="match status" value="1"/>
</dbReference>